<dbReference type="EMBL" id="CP029487">
    <property type="protein sequence ID" value="QCT72637.1"/>
    <property type="molecule type" value="Genomic_DNA"/>
</dbReference>
<dbReference type="Proteomes" id="UP000218387">
    <property type="component" value="Chromosome"/>
</dbReference>
<keyword evidence="2" id="KW-1185">Reference proteome</keyword>
<organism evidence="1 2">
    <name type="scientific">Eubacterium maltosivorans</name>
    <dbReference type="NCBI Taxonomy" id="2041044"/>
    <lineage>
        <taxon>Bacteria</taxon>
        <taxon>Bacillati</taxon>
        <taxon>Bacillota</taxon>
        <taxon>Clostridia</taxon>
        <taxon>Eubacteriales</taxon>
        <taxon>Eubacteriaceae</taxon>
        <taxon>Eubacterium</taxon>
    </lineage>
</organism>
<sequence>MTIRSEKKRVLTLLLAAFFVVFFFLSTAFMTEEAHHDCVGDGCPICMQISALQNFFKQLDTGAALTAAVLVLHLIFRCITPKWDSFFLVTSPVRLKVRMNN</sequence>
<proteinExistence type="predicted"/>
<dbReference type="AlphaFoldDB" id="A0A4P9CAL3"/>
<gene>
    <name evidence="1" type="ORF">CPZ25_015305</name>
</gene>
<evidence type="ECO:0000313" key="2">
    <source>
        <dbReference type="Proteomes" id="UP000218387"/>
    </source>
</evidence>
<evidence type="ECO:0000313" key="1">
    <source>
        <dbReference type="EMBL" id="QCT72637.1"/>
    </source>
</evidence>
<dbReference type="KEGG" id="emt:CPZ25_015305"/>
<name>A0A4P9CAL3_EUBML</name>
<reference evidence="1 2" key="1">
    <citation type="submission" date="2018-05" db="EMBL/GenBank/DDBJ databases">
        <title>Genome comparison of Eubacterium sp.</title>
        <authorList>
            <person name="Feng Y."/>
            <person name="Sanchez-Andrea I."/>
            <person name="Stams A.J.M."/>
            <person name="De Vos W.M."/>
        </authorList>
    </citation>
    <scope>NUCLEOTIDE SEQUENCE [LARGE SCALE GENOMIC DNA]</scope>
    <source>
        <strain evidence="1 2">YI</strain>
    </source>
</reference>
<dbReference type="RefSeq" id="WP_096919167.1">
    <property type="nucleotide sequence ID" value="NZ_CABJDW020000010.1"/>
</dbReference>
<accession>A0A4P9CAL3</accession>
<protein>
    <submittedName>
        <fullName evidence="1">Uncharacterized protein</fullName>
    </submittedName>
</protein>